<dbReference type="Gene3D" id="1.20.1050.10">
    <property type="match status" value="1"/>
</dbReference>
<gene>
    <name evidence="2" type="ORF">FAZ78_23435</name>
</gene>
<accession>A0A4U0YPA1</accession>
<reference evidence="2 3" key="1">
    <citation type="submission" date="2019-04" db="EMBL/GenBank/DDBJ databases">
        <title>Crypto-aerobic microbial life in anoxic (sulfidic) marine sediments.</title>
        <authorList>
            <person name="Bhattacharya S."/>
            <person name="Roy C."/>
            <person name="Mondal N."/>
            <person name="Sarkar J."/>
            <person name="Mandal S."/>
            <person name="Rameez M.J."/>
            <person name="Ghosh W."/>
        </authorList>
    </citation>
    <scope>NUCLEOTIDE SEQUENCE [LARGE SCALE GENOMIC DNA]</scope>
    <source>
        <strain evidence="2 3">SBBC</strain>
    </source>
</reference>
<dbReference type="RefSeq" id="WP_211246233.1">
    <property type="nucleotide sequence ID" value="NZ_SWAU01000411.1"/>
</dbReference>
<evidence type="ECO:0000313" key="2">
    <source>
        <dbReference type="EMBL" id="TKA94240.1"/>
    </source>
</evidence>
<sequence>MTYDLAIGDRSYSSWSLRGWMLFDAFGIPVQTHSARLYTEALPKLLEGFFPARTVPALRLPDGTAMAESLAIAEELASRHPEAGIWPADPGLRAIARALAAEMHAGFGAL</sequence>
<dbReference type="SUPFAM" id="SSF52833">
    <property type="entry name" value="Thioredoxin-like"/>
    <property type="match status" value="1"/>
</dbReference>
<dbReference type="AlphaFoldDB" id="A0A4U0YPA1"/>
<dbReference type="GO" id="GO:0016740">
    <property type="term" value="F:transferase activity"/>
    <property type="evidence" value="ECO:0007669"/>
    <property type="project" value="UniProtKB-KW"/>
</dbReference>
<feature type="domain" description="GST N-terminal" evidence="1">
    <location>
        <begin position="3"/>
        <end position="84"/>
    </location>
</feature>
<dbReference type="Pfam" id="PF13409">
    <property type="entry name" value="GST_N_2"/>
    <property type="match status" value="1"/>
</dbReference>
<comment type="caution">
    <text evidence="2">The sequence shown here is derived from an EMBL/GenBank/DDBJ whole genome shotgun (WGS) entry which is preliminary data.</text>
</comment>
<dbReference type="Gene3D" id="3.40.30.10">
    <property type="entry name" value="Glutaredoxin"/>
    <property type="match status" value="1"/>
</dbReference>
<dbReference type="InterPro" id="IPR004045">
    <property type="entry name" value="Glutathione_S-Trfase_N"/>
</dbReference>
<feature type="non-terminal residue" evidence="2">
    <location>
        <position position="110"/>
    </location>
</feature>
<dbReference type="EMBL" id="SWAU01000411">
    <property type="protein sequence ID" value="TKA94240.1"/>
    <property type="molecule type" value="Genomic_DNA"/>
</dbReference>
<keyword evidence="2" id="KW-0808">Transferase</keyword>
<evidence type="ECO:0000259" key="1">
    <source>
        <dbReference type="PROSITE" id="PS50404"/>
    </source>
</evidence>
<proteinExistence type="predicted"/>
<protein>
    <submittedName>
        <fullName evidence="2">Glutathione S-transferase</fullName>
    </submittedName>
</protein>
<evidence type="ECO:0000313" key="3">
    <source>
        <dbReference type="Proteomes" id="UP000306340"/>
    </source>
</evidence>
<dbReference type="Proteomes" id="UP000306340">
    <property type="component" value="Unassembled WGS sequence"/>
</dbReference>
<name>A0A4U0YPA1_9RHOB</name>
<dbReference type="PROSITE" id="PS50404">
    <property type="entry name" value="GST_NTER"/>
    <property type="match status" value="1"/>
</dbReference>
<dbReference type="InterPro" id="IPR036249">
    <property type="entry name" value="Thioredoxin-like_sf"/>
</dbReference>
<organism evidence="2 3">
    <name type="scientific">Cereibacter changlensis</name>
    <dbReference type="NCBI Taxonomy" id="402884"/>
    <lineage>
        <taxon>Bacteria</taxon>
        <taxon>Pseudomonadati</taxon>
        <taxon>Pseudomonadota</taxon>
        <taxon>Alphaproteobacteria</taxon>
        <taxon>Rhodobacterales</taxon>
        <taxon>Paracoccaceae</taxon>
        <taxon>Cereibacter</taxon>
    </lineage>
</organism>